<keyword evidence="2" id="KW-1185">Reference proteome</keyword>
<proteinExistence type="predicted"/>
<evidence type="ECO:0000313" key="2">
    <source>
        <dbReference type="Proteomes" id="UP001319180"/>
    </source>
</evidence>
<evidence type="ECO:0000313" key="1">
    <source>
        <dbReference type="EMBL" id="MBT1690300.1"/>
    </source>
</evidence>
<name>A0AAP2DGB7_9BACT</name>
<protein>
    <submittedName>
        <fullName evidence="1">Uncharacterized protein</fullName>
    </submittedName>
</protein>
<organism evidence="1 2">
    <name type="scientific">Dawidia soli</name>
    <dbReference type="NCBI Taxonomy" id="2782352"/>
    <lineage>
        <taxon>Bacteria</taxon>
        <taxon>Pseudomonadati</taxon>
        <taxon>Bacteroidota</taxon>
        <taxon>Cytophagia</taxon>
        <taxon>Cytophagales</taxon>
        <taxon>Chryseotaleaceae</taxon>
        <taxon>Dawidia</taxon>
    </lineage>
</organism>
<dbReference type="AlphaFoldDB" id="A0AAP2DGB7"/>
<sequence>MAEYSFMYSRNWLILKDDAKKTFEVCGQETNTNAFMNRTIGMQRLGMMVSAITPPISNTNSNRASVKVPGYTPEEGLEERLMSQYRTLMMGPIDIDEE</sequence>
<comment type="caution">
    <text evidence="1">The sequence shown here is derived from an EMBL/GenBank/DDBJ whole genome shotgun (WGS) entry which is preliminary data.</text>
</comment>
<reference evidence="1 2" key="1">
    <citation type="submission" date="2021-05" db="EMBL/GenBank/DDBJ databases">
        <title>A Polyphasic approach of four new species of the genus Ohtaekwangia: Ohtaekwangia histidinii sp. nov., Ohtaekwangia cretensis sp. nov., Ohtaekwangia indiensis sp. nov., Ohtaekwangia reichenbachii sp. nov. from diverse environment.</title>
        <authorList>
            <person name="Octaviana S."/>
        </authorList>
    </citation>
    <scope>NUCLEOTIDE SEQUENCE [LARGE SCALE GENOMIC DNA]</scope>
    <source>
        <strain evidence="1 2">PWU37</strain>
    </source>
</reference>
<dbReference type="Proteomes" id="UP001319180">
    <property type="component" value="Unassembled WGS sequence"/>
</dbReference>
<dbReference type="EMBL" id="JAHESC010000061">
    <property type="protein sequence ID" value="MBT1690300.1"/>
    <property type="molecule type" value="Genomic_DNA"/>
</dbReference>
<dbReference type="RefSeq" id="WP_254093518.1">
    <property type="nucleotide sequence ID" value="NZ_JAHESC010000061.1"/>
</dbReference>
<gene>
    <name evidence="1" type="ORF">KK078_27285</name>
</gene>
<accession>A0AAP2DGB7</accession>